<feature type="domain" description="Alpha-L-rhamnosidase C-terminal" evidence="7">
    <location>
        <begin position="786"/>
        <end position="855"/>
    </location>
</feature>
<dbReference type="AlphaFoldDB" id="W4N6I2"/>
<dbReference type="SUPFAM" id="SSF48208">
    <property type="entry name" value="Six-hairpin glycosidases"/>
    <property type="match status" value="1"/>
</dbReference>
<reference evidence="8 9" key="1">
    <citation type="journal article" date="2014" name="Genome Announc.">
        <title>The Genome Sequence of Bifidobacterium moukalabense DSM 27321 Highlights the Close Phylogenetic Relatedness with the Bifidobacterium dentium Taxon.</title>
        <authorList>
            <person name="Lugli G.A."/>
            <person name="Duranti S."/>
            <person name="Milani C."/>
            <person name="Turroni F."/>
            <person name="Viappiani A."/>
            <person name="Mangifesta M."/>
            <person name="van Sinderen D."/>
            <person name="Ventura M."/>
        </authorList>
    </citation>
    <scope>NUCLEOTIDE SEQUENCE [LARGE SCALE GENOMIC DNA]</scope>
    <source>
        <strain evidence="8 9">DSM 27321</strain>
    </source>
</reference>
<dbReference type="STRING" id="1435051.BMOU_1505"/>
<dbReference type="InterPro" id="IPR012341">
    <property type="entry name" value="6hp_glycosidase-like_sf"/>
</dbReference>
<dbReference type="GO" id="GO:0005975">
    <property type="term" value="P:carbohydrate metabolic process"/>
    <property type="evidence" value="ECO:0007669"/>
    <property type="project" value="InterPro"/>
</dbReference>
<dbReference type="Pfam" id="PF17389">
    <property type="entry name" value="Bac_rhamnosid6H"/>
    <property type="match status" value="1"/>
</dbReference>
<dbReference type="Pfam" id="PF05592">
    <property type="entry name" value="Bac_rhamnosid"/>
    <property type="match status" value="1"/>
</dbReference>
<dbReference type="RefSeq" id="WP_034876341.1">
    <property type="nucleotide sequence ID" value="NZ_AZMV01000007.1"/>
</dbReference>
<keyword evidence="3" id="KW-0378">Hydrolase</keyword>
<comment type="catalytic activity">
    <reaction evidence="1">
        <text>Hydrolysis of terminal non-reducing alpha-L-rhamnose residues in alpha-L-rhamnosides.</text>
        <dbReference type="EC" id="3.2.1.40"/>
    </reaction>
</comment>
<dbReference type="GeneID" id="97502114"/>
<comment type="caution">
    <text evidence="8">The sequence shown here is derived from an EMBL/GenBank/DDBJ whole genome shotgun (WGS) entry which is preliminary data.</text>
</comment>
<dbReference type="Proteomes" id="UP000019155">
    <property type="component" value="Unassembled WGS sequence"/>
</dbReference>
<evidence type="ECO:0000313" key="9">
    <source>
        <dbReference type="Proteomes" id="UP000019155"/>
    </source>
</evidence>
<dbReference type="eggNOG" id="COG3408">
    <property type="taxonomic scope" value="Bacteria"/>
</dbReference>
<dbReference type="PANTHER" id="PTHR33307:SF6">
    <property type="entry name" value="ALPHA-RHAMNOSIDASE (EUROFUNG)-RELATED"/>
    <property type="match status" value="1"/>
</dbReference>
<gene>
    <name evidence="8" type="ORF">BMOU_1505</name>
</gene>
<proteinExistence type="predicted"/>
<dbReference type="PANTHER" id="PTHR33307">
    <property type="entry name" value="ALPHA-RHAMNOSIDASE (EUROFUNG)"/>
    <property type="match status" value="1"/>
</dbReference>
<evidence type="ECO:0000259" key="4">
    <source>
        <dbReference type="Pfam" id="PF05592"/>
    </source>
</evidence>
<protein>
    <recommendedName>
        <fullName evidence="2">alpha-L-rhamnosidase</fullName>
        <ecNumber evidence="2">3.2.1.40</ecNumber>
    </recommendedName>
</protein>
<name>W4N6I2_9BIFI</name>
<feature type="domain" description="Alpha-L-rhamnosidase concanavalin-like" evidence="4">
    <location>
        <begin position="316"/>
        <end position="418"/>
    </location>
</feature>
<feature type="domain" description="Alpha-L-rhamnosidase six-hairpin glycosidase" evidence="6">
    <location>
        <begin position="424"/>
        <end position="784"/>
    </location>
</feature>
<dbReference type="Gene3D" id="1.50.10.10">
    <property type="match status" value="1"/>
</dbReference>
<dbReference type="InterPro" id="IPR035396">
    <property type="entry name" value="Bac_rhamnosid6H"/>
</dbReference>
<dbReference type="Pfam" id="PF25788">
    <property type="entry name" value="Ig_Rha78A_N"/>
    <property type="match status" value="1"/>
</dbReference>
<dbReference type="InterPro" id="IPR035398">
    <property type="entry name" value="Bac_rhamnosid_C"/>
</dbReference>
<evidence type="ECO:0000259" key="6">
    <source>
        <dbReference type="Pfam" id="PF17389"/>
    </source>
</evidence>
<feature type="domain" description="Bacterial alpha-L-rhamnosidase N-terminal" evidence="5">
    <location>
        <begin position="134"/>
        <end position="268"/>
    </location>
</feature>
<keyword evidence="9" id="KW-1185">Reference proteome</keyword>
<dbReference type="InterPro" id="IPR008928">
    <property type="entry name" value="6-hairpin_glycosidase_sf"/>
</dbReference>
<dbReference type="PIRSF" id="PIRSF010631">
    <property type="entry name" value="A-rhamnsds"/>
    <property type="match status" value="1"/>
</dbReference>
<dbReference type="InterPro" id="IPR008902">
    <property type="entry name" value="Rhamnosid_concanavalin"/>
</dbReference>
<dbReference type="PATRIC" id="fig|1435051.3.peg.1487"/>
<sequence length="867" mass="95520">MITIIGLGVEHSERGCVTDNPHPRFSYAVRSDRSDVVVDGARLAVGDWTCEAGDQTAVAYDGKPLEPFTEYHVTLDVSTADGEHAHAETTFETGRLGQGWQGRWISDAGYDFVEKKVSPVPMMFRKPFTCDPTKSVRKARLYATAMGVYDFACDGKRIGDRYFAPGFTSYKTNLQYQTYDVTDMVGAGAVHTLLATVAGGWAVGSFVFTRKNRVSADRQALLAELRIEYTDGSVEVIGTDASWEVSESGPVRMADLYDGETYDAMMDPGADGSRCKDWRHASLENPRSRPRHIEADYGAGVVAHETLSPVSVARRAGGELVYDFGQNLAGVVRMRIANGRAGQTVVVRHAEILNPDGSLNTAFLRTAKATATYRCADADGFPEGVQEYGPRFTYMGFRYVSVRGVAEDDLRIEAVVLHSDLRPIGDFACSDERLNQLQHNIVWGAKSNLMDIPTDCPQRDERMGWTGDIAVFAPTACLNFDMSRFLEKWLRDVKAEQLKTGGIPNTVPVQGYGFPATMPEMAIDWWGDACVLVPWAVYRSSGDATVLHDMYDTMKRYVKACRFWAGLIGFGKSRYIWNTPSMLHFGDWVAPDVPKMSQWQKRAKWTATASLNNTSRTLARVAEVLGYDEDARAYDELADKVADAYCSVLTDGNGRLDNEFQTGYVLPLYLNMFPETVRGNAVDHLVKLIEDNDYCIGTGFPGTPYILFALADNGREDVAYRMLLNTACPSWLYEVGMGATTIWERWDGLDENGECPIGDDGTDLMISYNHYASGAVGAFLYQRVAGIEAIGAAYRSFRVRPVLGGGLTWAKAHVDTPYGRVGSAWSLDGGRFSITVEVPVGTTCELALPDGTTMQLSNGVHTATCEM</sequence>
<evidence type="ECO:0000313" key="8">
    <source>
        <dbReference type="EMBL" id="ETY70647.1"/>
    </source>
</evidence>
<evidence type="ECO:0000259" key="5">
    <source>
        <dbReference type="Pfam" id="PF08531"/>
    </source>
</evidence>
<dbReference type="GO" id="GO:0030596">
    <property type="term" value="F:alpha-L-rhamnosidase activity"/>
    <property type="evidence" value="ECO:0007669"/>
    <property type="project" value="UniProtKB-EC"/>
</dbReference>
<evidence type="ECO:0000256" key="1">
    <source>
        <dbReference type="ARBA" id="ARBA00001445"/>
    </source>
</evidence>
<dbReference type="EMBL" id="AZMV01000007">
    <property type="protein sequence ID" value="ETY70647.1"/>
    <property type="molecule type" value="Genomic_DNA"/>
</dbReference>
<dbReference type="Pfam" id="PF08531">
    <property type="entry name" value="Bac_rhamnosid_N"/>
    <property type="match status" value="1"/>
</dbReference>
<dbReference type="Gene3D" id="2.60.420.10">
    <property type="entry name" value="Maltose phosphorylase, domain 3"/>
    <property type="match status" value="1"/>
</dbReference>
<evidence type="ECO:0000259" key="7">
    <source>
        <dbReference type="Pfam" id="PF17390"/>
    </source>
</evidence>
<dbReference type="EC" id="3.2.1.40" evidence="2"/>
<dbReference type="InterPro" id="IPR013737">
    <property type="entry name" value="Bac_rhamnosid_N"/>
</dbReference>
<accession>W4N6I2</accession>
<dbReference type="OrthoDB" id="9761045at2"/>
<evidence type="ECO:0000256" key="3">
    <source>
        <dbReference type="ARBA" id="ARBA00022801"/>
    </source>
</evidence>
<dbReference type="Pfam" id="PF17390">
    <property type="entry name" value="Bac_rhamnosid_C"/>
    <property type="match status" value="1"/>
</dbReference>
<dbReference type="InterPro" id="IPR016007">
    <property type="entry name" value="Alpha_rhamnosid"/>
</dbReference>
<evidence type="ECO:0000256" key="2">
    <source>
        <dbReference type="ARBA" id="ARBA00012652"/>
    </source>
</evidence>
<dbReference type="Gene3D" id="2.60.120.260">
    <property type="entry name" value="Galactose-binding domain-like"/>
    <property type="match status" value="2"/>
</dbReference>
<organism evidence="8 9">
    <name type="scientific">Bifidobacterium moukalabense DSM 27321</name>
    <dbReference type="NCBI Taxonomy" id="1435051"/>
    <lineage>
        <taxon>Bacteria</taxon>
        <taxon>Bacillati</taxon>
        <taxon>Actinomycetota</taxon>
        <taxon>Actinomycetes</taxon>
        <taxon>Bifidobacteriales</taxon>
        <taxon>Bifidobacteriaceae</taxon>
        <taxon>Bifidobacterium</taxon>
    </lineage>
</organism>